<keyword evidence="3" id="KW-1185">Reference proteome</keyword>
<dbReference type="AlphaFoldDB" id="A0A319EKD3"/>
<name>A0A319EKD3_ASPSB</name>
<feature type="region of interest" description="Disordered" evidence="1">
    <location>
        <begin position="141"/>
        <end position="244"/>
    </location>
</feature>
<dbReference type="EMBL" id="KZ826372">
    <property type="protein sequence ID" value="PYI04204.1"/>
    <property type="molecule type" value="Genomic_DNA"/>
</dbReference>
<accession>A0A319EKD3</accession>
<evidence type="ECO:0000313" key="2">
    <source>
        <dbReference type="EMBL" id="PYI04204.1"/>
    </source>
</evidence>
<dbReference type="OrthoDB" id="4203839at2759"/>
<evidence type="ECO:0000256" key="1">
    <source>
        <dbReference type="SAM" id="MobiDB-lite"/>
    </source>
</evidence>
<feature type="compositionally biased region" description="Low complexity" evidence="1">
    <location>
        <begin position="161"/>
        <end position="175"/>
    </location>
</feature>
<organism evidence="2 3">
    <name type="scientific">Aspergillus sclerotiicarbonarius (strain CBS 121057 / IBT 28362)</name>
    <dbReference type="NCBI Taxonomy" id="1448318"/>
    <lineage>
        <taxon>Eukaryota</taxon>
        <taxon>Fungi</taxon>
        <taxon>Dikarya</taxon>
        <taxon>Ascomycota</taxon>
        <taxon>Pezizomycotina</taxon>
        <taxon>Eurotiomycetes</taxon>
        <taxon>Eurotiomycetidae</taxon>
        <taxon>Eurotiales</taxon>
        <taxon>Aspergillaceae</taxon>
        <taxon>Aspergillus</taxon>
        <taxon>Aspergillus subgen. Circumdati</taxon>
    </lineage>
</organism>
<dbReference type="STRING" id="1448318.A0A319EKD3"/>
<proteinExistence type="predicted"/>
<reference evidence="2 3" key="1">
    <citation type="submission" date="2018-02" db="EMBL/GenBank/DDBJ databases">
        <title>The genomes of Aspergillus section Nigri reveals drivers in fungal speciation.</title>
        <authorList>
            <consortium name="DOE Joint Genome Institute"/>
            <person name="Vesth T.C."/>
            <person name="Nybo J."/>
            <person name="Theobald S."/>
            <person name="Brandl J."/>
            <person name="Frisvad J.C."/>
            <person name="Nielsen K.F."/>
            <person name="Lyhne E.K."/>
            <person name="Kogle M.E."/>
            <person name="Kuo A."/>
            <person name="Riley R."/>
            <person name="Clum A."/>
            <person name="Nolan M."/>
            <person name="Lipzen A."/>
            <person name="Salamov A."/>
            <person name="Henrissat B."/>
            <person name="Wiebenga A."/>
            <person name="De vries R.P."/>
            <person name="Grigoriev I.V."/>
            <person name="Mortensen U.H."/>
            <person name="Andersen M.R."/>
            <person name="Baker S.E."/>
        </authorList>
    </citation>
    <scope>NUCLEOTIDE SEQUENCE [LARGE SCALE GENOMIC DNA]</scope>
    <source>
        <strain evidence="2 3">CBS 121057</strain>
    </source>
</reference>
<sequence>MDCLFSEILNGLRYFTRTWVTVLLHNDIIDDIIAMAFGGRFPVSPYSESTDSGNRLAAGAFVRPQQVVTPPQRPAREAETLRAALDARHEEAIQIRAELSDAQKRIRLDAEIIETLQAKIDQLQEVIMQHRLATEGQYKASPELKYPKRNHQSRYSASTAPHHTMTSSSPFSTPSVRRGGVFDQPPPSFNMPSGGRGTNARAAVVVKAEPSPSRWHDHSPRDLFTTTPQHAAAGSDSPQGPVDTSSVIDQFTYRYRDLFKKTEAFGQVHGNLPDFGQDMGMEGVIKEYLMTISNKNHAAYLLGNPSTRFTLLTKAINYYLVQEALKITAVRGFEDTVDRGIEELTQQVCQDTSPIIRHMLINAMVTVIEDAMEVPEFADFSKQKAQAHVKTLWQYIGPLTNDPNNVHGMAWADLATIMSEAQNLAVDMFRHAFEYHFDFPEINEPFNPATMINRDYFIKGDPQALKNNDNRVGLGITPIIRIRDLVEQESKLVYFADVLLLPSPGH</sequence>
<dbReference type="Proteomes" id="UP000248423">
    <property type="component" value="Unassembled WGS sequence"/>
</dbReference>
<protein>
    <submittedName>
        <fullName evidence="2">Uncharacterized protein</fullName>
    </submittedName>
</protein>
<gene>
    <name evidence="2" type="ORF">BO78DRAFT_471492</name>
</gene>
<evidence type="ECO:0000313" key="3">
    <source>
        <dbReference type="Proteomes" id="UP000248423"/>
    </source>
</evidence>
<dbReference type="VEuPathDB" id="FungiDB:BO78DRAFT_471492"/>